<sequence>MSFICRKQTREMRFLFCNLNTENVPIDFPRKEIPPSVWNSGIIQEICSTWRRLSQLPRPRMQPSDKAMNQPRTARGKRQTNKKFTAAAANPSKPGGEIHAAARQAGGGAPARLLAVRASPSLPRSPRTPRPRIGGSGSVSIHDGAPGVGGVGGAGVGGGVAAGGVQPGDAPARPRPRADLLRAAPPPRAPRRLPLHPLPPRASPRPPPAPPRPPRLPRPPASGACAAPLHLLVQLLLVLVFGG</sequence>
<reference evidence="2 3" key="1">
    <citation type="submission" date="2018-04" db="EMBL/GenBank/DDBJ databases">
        <title>WGS assembly of Panicum hallii var. hallii HAL2.</title>
        <authorList>
            <person name="Lovell J."/>
            <person name="Jenkins J."/>
            <person name="Lowry D."/>
            <person name="Mamidi S."/>
            <person name="Sreedasyam A."/>
            <person name="Weng X."/>
            <person name="Barry K."/>
            <person name="Bonette J."/>
            <person name="Campitelli B."/>
            <person name="Daum C."/>
            <person name="Gordon S."/>
            <person name="Gould B."/>
            <person name="Lipzen A."/>
            <person name="MacQueen A."/>
            <person name="Palacio-Mejia J."/>
            <person name="Plott C."/>
            <person name="Shakirov E."/>
            <person name="Shu S."/>
            <person name="Yoshinaga Y."/>
            <person name="Zane M."/>
            <person name="Rokhsar D."/>
            <person name="Grimwood J."/>
            <person name="Schmutz J."/>
            <person name="Juenger T."/>
        </authorList>
    </citation>
    <scope>NUCLEOTIDE SEQUENCE [LARGE SCALE GENOMIC DNA]</scope>
    <source>
        <strain evidence="3">cv. HAL2</strain>
    </source>
</reference>
<feature type="compositionally biased region" description="Gly residues" evidence="1">
    <location>
        <begin position="146"/>
        <end position="166"/>
    </location>
</feature>
<evidence type="ECO:0000313" key="2">
    <source>
        <dbReference type="EMBL" id="PUZ36486.1"/>
    </source>
</evidence>
<gene>
    <name evidence="2" type="ORF">GQ55_9G041900</name>
</gene>
<dbReference type="Proteomes" id="UP000244336">
    <property type="component" value="Chromosome 9"/>
</dbReference>
<dbReference type="EMBL" id="CM009757">
    <property type="protein sequence ID" value="PUZ36486.1"/>
    <property type="molecule type" value="Genomic_DNA"/>
</dbReference>
<protein>
    <submittedName>
        <fullName evidence="2">Uncharacterized protein</fullName>
    </submittedName>
</protein>
<evidence type="ECO:0000256" key="1">
    <source>
        <dbReference type="SAM" id="MobiDB-lite"/>
    </source>
</evidence>
<feature type="compositionally biased region" description="Low complexity" evidence="1">
    <location>
        <begin position="110"/>
        <end position="125"/>
    </location>
</feature>
<name>A0A2T7BZI3_9POAL</name>
<proteinExistence type="predicted"/>
<dbReference type="Gramene" id="PUZ36486">
    <property type="protein sequence ID" value="PUZ36486"/>
    <property type="gene ID" value="GQ55_9G041900"/>
</dbReference>
<dbReference type="AlphaFoldDB" id="A0A2T7BZI3"/>
<accession>A0A2T7BZI3</accession>
<keyword evidence="3" id="KW-1185">Reference proteome</keyword>
<evidence type="ECO:0000313" key="3">
    <source>
        <dbReference type="Proteomes" id="UP000244336"/>
    </source>
</evidence>
<organism evidence="2 3">
    <name type="scientific">Panicum hallii var. hallii</name>
    <dbReference type="NCBI Taxonomy" id="1504633"/>
    <lineage>
        <taxon>Eukaryota</taxon>
        <taxon>Viridiplantae</taxon>
        <taxon>Streptophyta</taxon>
        <taxon>Embryophyta</taxon>
        <taxon>Tracheophyta</taxon>
        <taxon>Spermatophyta</taxon>
        <taxon>Magnoliopsida</taxon>
        <taxon>Liliopsida</taxon>
        <taxon>Poales</taxon>
        <taxon>Poaceae</taxon>
        <taxon>PACMAD clade</taxon>
        <taxon>Panicoideae</taxon>
        <taxon>Panicodae</taxon>
        <taxon>Paniceae</taxon>
        <taxon>Panicinae</taxon>
        <taxon>Panicum</taxon>
        <taxon>Panicum sect. Panicum</taxon>
    </lineage>
</organism>
<feature type="compositionally biased region" description="Pro residues" evidence="1">
    <location>
        <begin position="196"/>
        <end position="220"/>
    </location>
</feature>
<feature type="region of interest" description="Disordered" evidence="1">
    <location>
        <begin position="58"/>
        <end position="221"/>
    </location>
</feature>